<reference evidence="3" key="1">
    <citation type="journal article" date="2019" name="Int. J. Syst. Evol. Microbiol.">
        <title>The Global Catalogue of Microorganisms (GCM) 10K type strain sequencing project: providing services to taxonomists for standard genome sequencing and annotation.</title>
        <authorList>
            <consortium name="The Broad Institute Genomics Platform"/>
            <consortium name="The Broad Institute Genome Sequencing Center for Infectious Disease"/>
            <person name="Wu L."/>
            <person name="Ma J."/>
        </authorList>
    </citation>
    <scope>NUCLEOTIDE SEQUENCE [LARGE SCALE GENOMIC DNA]</scope>
    <source>
        <strain evidence="3">JCM 17441</strain>
    </source>
</reference>
<proteinExistence type="predicted"/>
<evidence type="ECO:0000313" key="3">
    <source>
        <dbReference type="Proteomes" id="UP001500620"/>
    </source>
</evidence>
<dbReference type="Proteomes" id="UP001500620">
    <property type="component" value="Unassembled WGS sequence"/>
</dbReference>
<accession>A0ABP8DPE9</accession>
<protein>
    <recommendedName>
        <fullName evidence="4">Secreted protein</fullName>
    </recommendedName>
</protein>
<dbReference type="EMBL" id="BAABAT010000044">
    <property type="protein sequence ID" value="GAA4261082.1"/>
    <property type="molecule type" value="Genomic_DNA"/>
</dbReference>
<evidence type="ECO:0000256" key="1">
    <source>
        <dbReference type="SAM" id="MobiDB-lite"/>
    </source>
</evidence>
<organism evidence="2 3">
    <name type="scientific">Dactylosporangium darangshiense</name>
    <dbReference type="NCBI Taxonomy" id="579108"/>
    <lineage>
        <taxon>Bacteria</taxon>
        <taxon>Bacillati</taxon>
        <taxon>Actinomycetota</taxon>
        <taxon>Actinomycetes</taxon>
        <taxon>Micromonosporales</taxon>
        <taxon>Micromonosporaceae</taxon>
        <taxon>Dactylosporangium</taxon>
    </lineage>
</organism>
<gene>
    <name evidence="2" type="ORF">GCM10022255_092310</name>
</gene>
<comment type="caution">
    <text evidence="2">The sequence shown here is derived from an EMBL/GenBank/DDBJ whole genome shotgun (WGS) entry which is preliminary data.</text>
</comment>
<evidence type="ECO:0008006" key="4">
    <source>
        <dbReference type="Google" id="ProtNLM"/>
    </source>
</evidence>
<feature type="region of interest" description="Disordered" evidence="1">
    <location>
        <begin position="30"/>
        <end position="78"/>
    </location>
</feature>
<name>A0ABP8DPE9_9ACTN</name>
<sequence>MKRLLQIAFVVVLAVLAYNVATGRIDVHLPTQAAGPDDERHDGGDGGGRGPKVDVERTSAAPKTTPARTPEAFPGRITTSYRGTSGNVFDSSGKAVAACGNIKVDVRLEAYGGRARWTGTALSNSPTGGIAPDVVIDPASGRLDDKQTQIVQIRGRFSGNRFYVRLADEGGSAVTTEFVC</sequence>
<evidence type="ECO:0000313" key="2">
    <source>
        <dbReference type="EMBL" id="GAA4261082.1"/>
    </source>
</evidence>
<dbReference type="RefSeq" id="WP_345137988.1">
    <property type="nucleotide sequence ID" value="NZ_BAABAT010000044.1"/>
</dbReference>
<keyword evidence="3" id="KW-1185">Reference proteome</keyword>